<dbReference type="KEGG" id="ery:CP97_08870"/>
<name>A0A0H4VCM2_9SPHN</name>
<keyword evidence="5" id="KW-1185">Reference proteome</keyword>
<dbReference type="Gene3D" id="3.40.50.150">
    <property type="entry name" value="Vaccinia Virus protein VP39"/>
    <property type="match status" value="1"/>
</dbReference>
<feature type="domain" description="Methyltransferase" evidence="3">
    <location>
        <begin position="62"/>
        <end position="155"/>
    </location>
</feature>
<evidence type="ECO:0000256" key="1">
    <source>
        <dbReference type="ARBA" id="ARBA00022603"/>
    </source>
</evidence>
<sequence>MDSFGHRRFRKGCGMNVKERDLIGAAFGSASDYDRNARFQHDVACDLATRISALDLPPNPRILEIGCGTGFLTQALIAAGVGGEWLVTDIAPGMIERCKARLGETPKRRFAVLDGEYGLPERGSFDLVCSNLAMQWFDNQDLSIGRMLNSLRPGGHCLFTTLGAGTFAEWAEAHAAQGLKVGTRRFASLAELEALHVRTRVGDLIVQKHVEQHENALAFLRSLRAIGAGTPQSTHRPLGPAEMRRVMARFEDQGAAVTYEVVFGHFRRSLA</sequence>
<protein>
    <recommendedName>
        <fullName evidence="3">Methyltransferase domain-containing protein</fullName>
    </recommendedName>
</protein>
<evidence type="ECO:0000256" key="2">
    <source>
        <dbReference type="ARBA" id="ARBA00022679"/>
    </source>
</evidence>
<evidence type="ECO:0000313" key="4">
    <source>
        <dbReference type="EMBL" id="AKQ42105.2"/>
    </source>
</evidence>
<proteinExistence type="predicted"/>
<dbReference type="Proteomes" id="UP000059113">
    <property type="component" value="Chromosome"/>
</dbReference>
<dbReference type="EMBL" id="CP011310">
    <property type="protein sequence ID" value="AKQ42105.2"/>
    <property type="molecule type" value="Genomic_DNA"/>
</dbReference>
<evidence type="ECO:0000313" key="5">
    <source>
        <dbReference type="Proteomes" id="UP000059113"/>
    </source>
</evidence>
<accession>A0A0H4VCM2</accession>
<dbReference type="PANTHER" id="PTHR43861">
    <property type="entry name" value="TRANS-ACONITATE 2-METHYLTRANSFERASE-RELATED"/>
    <property type="match status" value="1"/>
</dbReference>
<dbReference type="STRING" id="1648404.CP97_08870"/>
<dbReference type="Pfam" id="PF13649">
    <property type="entry name" value="Methyltransf_25"/>
    <property type="match status" value="1"/>
</dbReference>
<dbReference type="InterPro" id="IPR029063">
    <property type="entry name" value="SAM-dependent_MTases_sf"/>
</dbReference>
<dbReference type="AlphaFoldDB" id="A0A0H4VCM2"/>
<dbReference type="InterPro" id="IPR041698">
    <property type="entry name" value="Methyltransf_25"/>
</dbReference>
<dbReference type="SUPFAM" id="SSF53335">
    <property type="entry name" value="S-adenosyl-L-methionine-dependent methyltransferases"/>
    <property type="match status" value="1"/>
</dbReference>
<keyword evidence="2" id="KW-0808">Transferase</keyword>
<dbReference type="GO" id="GO:0008168">
    <property type="term" value="F:methyltransferase activity"/>
    <property type="evidence" value="ECO:0007669"/>
    <property type="project" value="UniProtKB-KW"/>
</dbReference>
<reference evidence="5" key="2">
    <citation type="submission" date="2015-04" db="EMBL/GenBank/DDBJ databases">
        <title>The complete genome sequence of Erythrobacter sp. s21-N3.</title>
        <authorList>
            <person name="Zhuang L."/>
            <person name="Liu Y."/>
            <person name="Shao Z."/>
        </authorList>
    </citation>
    <scope>NUCLEOTIDE SEQUENCE [LARGE SCALE GENOMIC DNA]</scope>
    <source>
        <strain evidence="5">s21-N3</strain>
    </source>
</reference>
<dbReference type="GO" id="GO:0032259">
    <property type="term" value="P:methylation"/>
    <property type="evidence" value="ECO:0007669"/>
    <property type="project" value="UniProtKB-KW"/>
</dbReference>
<dbReference type="PANTHER" id="PTHR43861:SF1">
    <property type="entry name" value="TRANS-ACONITATE 2-METHYLTRANSFERASE"/>
    <property type="match status" value="1"/>
</dbReference>
<keyword evidence="1" id="KW-0489">Methyltransferase</keyword>
<organism evidence="4 5">
    <name type="scientific">Aurantiacibacter atlanticus</name>
    <dbReference type="NCBI Taxonomy" id="1648404"/>
    <lineage>
        <taxon>Bacteria</taxon>
        <taxon>Pseudomonadati</taxon>
        <taxon>Pseudomonadota</taxon>
        <taxon>Alphaproteobacteria</taxon>
        <taxon>Sphingomonadales</taxon>
        <taxon>Erythrobacteraceae</taxon>
        <taxon>Aurantiacibacter</taxon>
    </lineage>
</organism>
<gene>
    <name evidence="4" type="ORF">CP97_08870</name>
</gene>
<evidence type="ECO:0000259" key="3">
    <source>
        <dbReference type="Pfam" id="PF13649"/>
    </source>
</evidence>
<reference evidence="4 5" key="1">
    <citation type="journal article" date="2015" name="Int. J. Syst. Evol. Microbiol.">
        <title>Erythrobacter atlanticus sp. nov., a bacterium from ocean sediment able to degrade polycyclic aromatic hydrocarbons.</title>
        <authorList>
            <person name="Zhuang L."/>
            <person name="Liu Y."/>
            <person name="Wang L."/>
            <person name="Wang W."/>
            <person name="Shao Z."/>
        </authorList>
    </citation>
    <scope>NUCLEOTIDE SEQUENCE [LARGE SCALE GENOMIC DNA]</scope>
    <source>
        <strain evidence="5">s21-N3</strain>
    </source>
</reference>
<dbReference type="CDD" id="cd02440">
    <property type="entry name" value="AdoMet_MTases"/>
    <property type="match status" value="1"/>
</dbReference>